<dbReference type="NCBIfam" id="TIGR01129">
    <property type="entry name" value="secD"/>
    <property type="match status" value="1"/>
</dbReference>
<evidence type="ECO:0000256" key="2">
    <source>
        <dbReference type="ARBA" id="ARBA00022448"/>
    </source>
</evidence>
<evidence type="ECO:0000259" key="11">
    <source>
        <dbReference type="Pfam" id="PF21760"/>
    </source>
</evidence>
<name>A0ABW8YMV3_9SPHN</name>
<dbReference type="SUPFAM" id="SSF82866">
    <property type="entry name" value="Multidrug efflux transporter AcrB transmembrane domain"/>
    <property type="match status" value="1"/>
</dbReference>
<sequence length="545" mass="59035">MLDFPKWKVWSVWLTILVFTLCAVPSFMPQSVRANWPSWVPQPTVNLGLDLAGGSYILLEADMNDFARVRLAAKRDEIETEFRRQDPRIDIGDISLRDNRITFMVRDASKVDAARERLLQLAGSGVGMTGQREWTIEVRDSTRFIVTPTQAGIAQAIDQAMNDAREVVDRRINALGTLEPTIVRQGADRIVVQVPGLQDPEALKALLGKTARLEFKLVDITASPVDIARGVAPIGSEIMPYPSAPPGLPYVAYPTQEGHVAQIALKRQTIVSGDQLINANQEYNQNQEVVVGFTFDAQGGRRFAQTTQQNTGKPFAIIVDGSVISAPNINEPILGGKGQISGGFTVESANQLAIALRSGKMPVQLNVVEESTISPELGADSIEAGIIAGSVGTIAIVLLMLVAYFRFGVYANIALVVNVIMIIGIMALFNATLTLPGIAGFVLTIGAAVDANVLINERIREELHRGRANNSAVEFGYKEASRAILDANVTNVIAAFIMFIFGAGPVRGFAVVLTIGIVTSVFTAVTFTRLMVANWLKTRPKELVI</sequence>
<feature type="transmembrane region" description="Helical" evidence="9">
    <location>
        <begin position="509"/>
        <end position="532"/>
    </location>
</feature>
<dbReference type="Pfam" id="PF21760">
    <property type="entry name" value="SecD_1st"/>
    <property type="match status" value="1"/>
</dbReference>
<feature type="domain" description="SecDF P1 head subdomain" evidence="12">
    <location>
        <begin position="259"/>
        <end position="363"/>
    </location>
</feature>
<dbReference type="InterPro" id="IPR022813">
    <property type="entry name" value="SecD/SecF_arch_bac"/>
</dbReference>
<comment type="caution">
    <text evidence="9">Lacks conserved residue(s) required for the propagation of feature annotation.</text>
</comment>
<evidence type="ECO:0000313" key="13">
    <source>
        <dbReference type="EMBL" id="MFL9841616.1"/>
    </source>
</evidence>
<evidence type="ECO:0000259" key="10">
    <source>
        <dbReference type="Pfam" id="PF02355"/>
    </source>
</evidence>
<dbReference type="PANTHER" id="PTHR30081">
    <property type="entry name" value="PROTEIN-EXPORT MEMBRANE PROTEIN SEC"/>
    <property type="match status" value="1"/>
</dbReference>
<proteinExistence type="inferred from homology"/>
<keyword evidence="2 9" id="KW-0813">Transport</keyword>
<keyword evidence="6 9" id="KW-1133">Transmembrane helix</keyword>
<comment type="similarity">
    <text evidence="9">Belongs to the SecD/SecF family. SecD subfamily.</text>
</comment>
<gene>
    <name evidence="9 13" type="primary">secD</name>
    <name evidence="13" type="ORF">ABS767_11635</name>
</gene>
<evidence type="ECO:0000313" key="14">
    <source>
        <dbReference type="Proteomes" id="UP001629244"/>
    </source>
</evidence>
<feature type="domain" description="Protein translocase subunit SecDF P1" evidence="11">
    <location>
        <begin position="161"/>
        <end position="219"/>
    </location>
</feature>
<feature type="transmembrane region" description="Helical" evidence="9">
    <location>
        <begin position="435"/>
        <end position="455"/>
    </location>
</feature>
<dbReference type="Proteomes" id="UP001629244">
    <property type="component" value="Unassembled WGS sequence"/>
</dbReference>
<feature type="transmembrane region" description="Helical" evidence="9">
    <location>
        <begin position="384"/>
        <end position="402"/>
    </location>
</feature>
<dbReference type="Pfam" id="PF22599">
    <property type="entry name" value="SecDF_P1_head"/>
    <property type="match status" value="1"/>
</dbReference>
<dbReference type="PANTHER" id="PTHR30081:SF1">
    <property type="entry name" value="PROTEIN TRANSLOCASE SUBUNIT SECD"/>
    <property type="match status" value="1"/>
</dbReference>
<organism evidence="13 14">
    <name type="scientific">Sphingomonas plantiphila</name>
    <dbReference type="NCBI Taxonomy" id="3163295"/>
    <lineage>
        <taxon>Bacteria</taxon>
        <taxon>Pseudomonadati</taxon>
        <taxon>Pseudomonadota</taxon>
        <taxon>Alphaproteobacteria</taxon>
        <taxon>Sphingomonadales</taxon>
        <taxon>Sphingomonadaceae</taxon>
        <taxon>Sphingomonas</taxon>
    </lineage>
</organism>
<evidence type="ECO:0000259" key="12">
    <source>
        <dbReference type="Pfam" id="PF22599"/>
    </source>
</evidence>
<evidence type="ECO:0000256" key="6">
    <source>
        <dbReference type="ARBA" id="ARBA00022989"/>
    </source>
</evidence>
<evidence type="ECO:0000256" key="8">
    <source>
        <dbReference type="ARBA" id="ARBA00023136"/>
    </source>
</evidence>
<evidence type="ECO:0000256" key="7">
    <source>
        <dbReference type="ARBA" id="ARBA00023010"/>
    </source>
</evidence>
<dbReference type="InterPro" id="IPR054384">
    <property type="entry name" value="SecDF_P1_head"/>
</dbReference>
<dbReference type="Gene3D" id="3.30.70.3220">
    <property type="match status" value="1"/>
</dbReference>
<reference evidence="13 14" key="1">
    <citation type="submission" date="2024-06" db="EMBL/GenBank/DDBJ databases">
        <authorList>
            <person name="Kaempfer P."/>
            <person name="Viver T."/>
        </authorList>
    </citation>
    <scope>NUCLEOTIDE SEQUENCE [LARGE SCALE GENOMIC DNA]</scope>
    <source>
        <strain evidence="13 14">ST-64</strain>
    </source>
</reference>
<dbReference type="Gene3D" id="1.20.1640.10">
    <property type="entry name" value="Multidrug efflux transporter AcrB transmembrane domain"/>
    <property type="match status" value="1"/>
</dbReference>
<keyword evidence="8 9" id="KW-0472">Membrane</keyword>
<dbReference type="InterPro" id="IPR048634">
    <property type="entry name" value="SecD_SecF_C"/>
</dbReference>
<keyword evidence="14" id="KW-1185">Reference proteome</keyword>
<evidence type="ECO:0000256" key="3">
    <source>
        <dbReference type="ARBA" id="ARBA00022475"/>
    </source>
</evidence>
<feature type="transmembrane region" description="Helical" evidence="9">
    <location>
        <begin position="409"/>
        <end position="429"/>
    </location>
</feature>
<evidence type="ECO:0000256" key="4">
    <source>
        <dbReference type="ARBA" id="ARBA00022692"/>
    </source>
</evidence>
<comment type="function">
    <text evidence="9">Part of the Sec protein translocase complex. Interacts with the SecYEG preprotein conducting channel. SecDF uses the proton motive force (PMF) to complete protein translocation after the ATP-dependent function of SecA.</text>
</comment>
<keyword evidence="3 9" id="KW-1003">Cell membrane</keyword>
<keyword evidence="4 9" id="KW-0812">Transmembrane</keyword>
<dbReference type="NCBIfam" id="TIGR00916">
    <property type="entry name" value="2A0604s01"/>
    <property type="match status" value="1"/>
</dbReference>
<accession>A0ABW8YMV3</accession>
<keyword evidence="7 9" id="KW-0811">Translocation</keyword>
<feature type="domain" description="Protein export membrane protein SecD/SecF C-terminal" evidence="10">
    <location>
        <begin position="364"/>
        <end position="535"/>
    </location>
</feature>
<dbReference type="InterPro" id="IPR022646">
    <property type="entry name" value="SecD/SecF_CS"/>
</dbReference>
<keyword evidence="5 9" id="KW-0653">Protein transport</keyword>
<dbReference type="InterPro" id="IPR005791">
    <property type="entry name" value="SecD"/>
</dbReference>
<evidence type="ECO:0000256" key="9">
    <source>
        <dbReference type="HAMAP-Rule" id="MF_01463"/>
    </source>
</evidence>
<comment type="subunit">
    <text evidence="9">Forms a complex with SecF. Part of the essential Sec protein translocation apparatus which comprises SecA, SecYEG and auxiliary proteins SecDF-YajC and YidC.</text>
</comment>
<dbReference type="RefSeq" id="WP_408078510.1">
    <property type="nucleotide sequence ID" value="NZ_JBELQC010000001.1"/>
</dbReference>
<evidence type="ECO:0000256" key="1">
    <source>
        <dbReference type="ARBA" id="ARBA00004651"/>
    </source>
</evidence>
<dbReference type="InterPro" id="IPR048631">
    <property type="entry name" value="SecD_1st"/>
</dbReference>
<comment type="caution">
    <text evidence="13">The sequence shown here is derived from an EMBL/GenBank/DDBJ whole genome shotgun (WGS) entry which is preliminary data.</text>
</comment>
<dbReference type="HAMAP" id="MF_01463_B">
    <property type="entry name" value="SecD_B"/>
    <property type="match status" value="1"/>
</dbReference>
<feature type="transmembrane region" description="Helical" evidence="9">
    <location>
        <begin position="483"/>
        <end position="503"/>
    </location>
</feature>
<comment type="subcellular location">
    <subcellularLocation>
        <location evidence="1 9">Cell membrane</location>
        <topology evidence="1 9">Multi-pass membrane protein</topology>
    </subcellularLocation>
</comment>
<protein>
    <recommendedName>
        <fullName evidence="9">Protein translocase subunit SecD</fullName>
    </recommendedName>
</protein>
<evidence type="ECO:0000256" key="5">
    <source>
        <dbReference type="ARBA" id="ARBA00022927"/>
    </source>
</evidence>
<dbReference type="EMBL" id="JBELQC010000001">
    <property type="protein sequence ID" value="MFL9841616.1"/>
    <property type="molecule type" value="Genomic_DNA"/>
</dbReference>
<dbReference type="Pfam" id="PF02355">
    <property type="entry name" value="SecD_SecF_C"/>
    <property type="match status" value="1"/>
</dbReference>
<dbReference type="InterPro" id="IPR055344">
    <property type="entry name" value="SecD_SecF_C_bact"/>
</dbReference>
<dbReference type="Pfam" id="PF07549">
    <property type="entry name" value="Sec_GG"/>
    <property type="match status" value="1"/>
</dbReference>